<dbReference type="InterPro" id="IPR007967">
    <property type="entry name" value="GSKIP_dom"/>
</dbReference>
<comment type="caution">
    <text evidence="5">The sequence shown here is derived from an EMBL/GenBank/DDBJ whole genome shotgun (WGS) entry which is preliminary data.</text>
</comment>
<dbReference type="InterPro" id="IPR027523">
    <property type="entry name" value="CLU_prot"/>
</dbReference>
<dbReference type="Pfam" id="PF12807">
    <property type="entry name" value="eIF3_p135"/>
    <property type="match status" value="1"/>
</dbReference>
<reference evidence="5 6" key="1">
    <citation type="submission" date="2020-04" db="EMBL/GenBank/DDBJ databases">
        <authorList>
            <person name="Laetsch R D."/>
            <person name="Stevens L."/>
            <person name="Kumar S."/>
            <person name="Blaxter L. M."/>
        </authorList>
    </citation>
    <scope>NUCLEOTIDE SEQUENCE [LARGE SCALE GENOMIC DNA]</scope>
</reference>
<keyword evidence="2" id="KW-0694">RNA-binding</keyword>
<dbReference type="PANTHER" id="PTHR12601:SF6">
    <property type="entry name" value="CLUSTERED MITOCHONDRIA PROTEIN HOMOLOG"/>
    <property type="match status" value="1"/>
</dbReference>
<feature type="region of interest" description="Disordered" evidence="3">
    <location>
        <begin position="1"/>
        <end position="48"/>
    </location>
</feature>
<sequence length="1257" mass="141491">MTSGSELEAQGNQKQDAGKVAESKTDEMNDSGHSSVNTPECVDQEMKPPAEQTVRITVQPTVGDSFELQLNDNELAQELFHSLMDREATCHRTCFSLALNGNLVDIYSELRAIPGFADGCTITVVDEPYTTREARLHIRQFRELLKFGLNQTAHDSPCNVDMAAQAFLPTINMQHEEKGKAKELRSTDVLPPDYVLPGSKERSLSHLVVPLQKPLYAIKSIAISPYNPPTGPRKMKGDVLYIDVNTVENRPVYITCCTKGFYLNNSQDGKFDPTQSNSLKTIYQSLVELLTAVSPGFKKTWPLIMQRRAEKSLVERLPTPYPVASWVAPPMKFTEYSEDYFRAVDLTESHRFGLEDHMPGSIRDWNEELQTTFELPRKTIHDRLLRDRNYFKAHMDFVCAAAKGVQAILDGNIVAINSSDDKKTHMYIWNNIFFSLGFDVKDHYKKLGGDAAAFAATSIDLQGVRAYASLTDPQFHTLGMAIFDYRGFRVTAQSIIPGILEREQEQSVVYGSIDFGKTIKADEKYLELLPNVARELHMMPHRVLPTKEGDDEEKLLYTSYETKGIVGNDGRKYLLDLFRTMPPDVNFLLDAQVSEVSKQMGFPRMMPHTLCALRRELVDQFFETKCFDFLKITANFVRSKISEARESKDENAEKIAAESEAELAQVLVDITEGNETTSSNPITLEAVRNGLTAVHSLSDTRLEIKFNPDCFSSFVRHAPGQDLEKQRRLVMEAAEFVLTTQIPDIVAAMKECNIQLIDGESLSDALHQRGINIRYLGEIAKIVDTTNSYARPLVLSDILCRSTKHVFRGITHKVSQSQLSASLCHFLNCFFFNVTGDSSSKSGSSNNKKNNKKSSGNKKSVGVWASLTTASLWKSIVDEASSYYGYDLKADSLDKFVETHDIQKTAVLRRFCRIVGLQIVARDYQLDNGSKKMLFTEDDIVDMFPVIKHHNPEATDAKKIFHRGQQALHMGSPREAFEFVAEAVNLMTNVYGVMHPELAHSMRTLARLSHILQENSDALNNQHKAVIMSERMNGLEAGSTIVEYINLAHFAFSTLVIPGALRPLYRARYLMNLTFGEKHPIMAQIDANIGIILFTLQEFDFALKYLVSADHISKAVGEPKRMKTALITNLIARTHAARGDFRAALVAEKETFATYSELYGPDHQKTRESSDYLKTLTQQAVMFQKKMMEANKNSSISELFQIQPPTLSWILDVMNIVNGFYIYPPYHAIPVSTEKLQIVSNENKTDVASQHEIEALD</sequence>
<dbReference type="Gene3D" id="1.25.40.10">
    <property type="entry name" value="Tetratricopeptide repeat domain"/>
    <property type="match status" value="2"/>
</dbReference>
<dbReference type="FunFam" id="3.30.2280.10:FF:000002">
    <property type="entry name" value="Clustered mitochondria protein homolog"/>
    <property type="match status" value="1"/>
</dbReference>
<feature type="compositionally biased region" description="Polar residues" evidence="3">
    <location>
        <begin position="1"/>
        <end position="15"/>
    </location>
</feature>
<accession>A0A8S1EQ79</accession>
<evidence type="ECO:0000256" key="3">
    <source>
        <dbReference type="SAM" id="MobiDB-lite"/>
    </source>
</evidence>
<keyword evidence="1 2" id="KW-0963">Cytoplasm</keyword>
<dbReference type="InterPro" id="IPR033646">
    <property type="entry name" value="CLU-central"/>
</dbReference>
<name>A0A8S1EQ79_9PELO</name>
<dbReference type="OrthoDB" id="1414216at2759"/>
<dbReference type="GO" id="GO:0007005">
    <property type="term" value="P:mitochondrion organization"/>
    <property type="evidence" value="ECO:0007669"/>
    <property type="project" value="UniProtKB-UniRule"/>
</dbReference>
<dbReference type="InterPro" id="IPR028275">
    <property type="entry name" value="CLU_N"/>
</dbReference>
<dbReference type="InterPro" id="IPR011990">
    <property type="entry name" value="TPR-like_helical_dom_sf"/>
</dbReference>
<dbReference type="HAMAP" id="MF_03013">
    <property type="entry name" value="CLU"/>
    <property type="match status" value="1"/>
</dbReference>
<comment type="function">
    <text evidence="2">mRNA-binding protein involved in proper cytoplasmic distribution of mitochondria.</text>
</comment>
<dbReference type="PANTHER" id="PTHR12601">
    <property type="entry name" value="EUKARYOTIC TRANSLATION INITIATION FACTOR 3 SUBUNIT EIF-3"/>
    <property type="match status" value="1"/>
</dbReference>
<dbReference type="InterPro" id="IPR025697">
    <property type="entry name" value="CLU_dom"/>
</dbReference>
<dbReference type="AlphaFoldDB" id="A0A8S1EQ79"/>
<dbReference type="Pfam" id="PF13236">
    <property type="entry name" value="CLU"/>
    <property type="match status" value="1"/>
</dbReference>
<dbReference type="Gene3D" id="3.30.2280.10">
    <property type="entry name" value="Hypothetical protein (hspc210)"/>
    <property type="match status" value="1"/>
</dbReference>
<evidence type="ECO:0000256" key="1">
    <source>
        <dbReference type="ARBA" id="ARBA00022490"/>
    </source>
</evidence>
<evidence type="ECO:0000256" key="2">
    <source>
        <dbReference type="HAMAP-Rule" id="MF_03013"/>
    </source>
</evidence>
<evidence type="ECO:0000313" key="5">
    <source>
        <dbReference type="EMBL" id="CAB3402314.1"/>
    </source>
</evidence>
<dbReference type="GO" id="GO:0048312">
    <property type="term" value="P:intracellular distribution of mitochondria"/>
    <property type="evidence" value="ECO:0007669"/>
    <property type="project" value="TreeGrafter"/>
</dbReference>
<dbReference type="GO" id="GO:0003729">
    <property type="term" value="F:mRNA binding"/>
    <property type="evidence" value="ECO:0007669"/>
    <property type="project" value="TreeGrafter"/>
</dbReference>
<gene>
    <name evidence="2" type="primary">clu-1</name>
    <name evidence="5" type="ORF">CBOVIS_LOCUS4946</name>
</gene>
<keyword evidence="6" id="KW-1185">Reference proteome</keyword>
<dbReference type="InterPro" id="IPR023231">
    <property type="entry name" value="GSKIP_dom_sf"/>
</dbReference>
<dbReference type="SUPFAM" id="SSF103107">
    <property type="entry name" value="Hypothetical protein c14orf129, hspc210"/>
    <property type="match status" value="1"/>
</dbReference>
<dbReference type="PROSITE" id="PS51823">
    <property type="entry name" value="CLU"/>
    <property type="match status" value="1"/>
</dbReference>
<proteinExistence type="inferred from homology"/>
<dbReference type="Pfam" id="PF05303">
    <property type="entry name" value="GSKIP_dom"/>
    <property type="match status" value="1"/>
</dbReference>
<evidence type="ECO:0000313" key="6">
    <source>
        <dbReference type="Proteomes" id="UP000494206"/>
    </source>
</evidence>
<dbReference type="GO" id="GO:0005737">
    <property type="term" value="C:cytoplasm"/>
    <property type="evidence" value="ECO:0007669"/>
    <property type="project" value="UniProtKB-SubCell"/>
</dbReference>
<dbReference type="Pfam" id="PF15044">
    <property type="entry name" value="CLU_N"/>
    <property type="match status" value="1"/>
</dbReference>
<dbReference type="Pfam" id="PF13374">
    <property type="entry name" value="TPR_10"/>
    <property type="match status" value="1"/>
</dbReference>
<protein>
    <recommendedName>
        <fullName evidence="2">Clustered mitochondria protein homolog</fullName>
    </recommendedName>
</protein>
<feature type="domain" description="Clu" evidence="4">
    <location>
        <begin position="343"/>
        <end position="588"/>
    </location>
</feature>
<feature type="compositionally biased region" description="Basic and acidic residues" evidence="3">
    <location>
        <begin position="16"/>
        <end position="27"/>
    </location>
</feature>
<dbReference type="CDD" id="cd15466">
    <property type="entry name" value="CLU-central"/>
    <property type="match status" value="1"/>
</dbReference>
<comment type="subcellular location">
    <subcellularLocation>
        <location evidence="2">Cytoplasm</location>
    </subcellularLocation>
</comment>
<evidence type="ECO:0000259" key="4">
    <source>
        <dbReference type="PROSITE" id="PS51823"/>
    </source>
</evidence>
<dbReference type="Proteomes" id="UP000494206">
    <property type="component" value="Unassembled WGS sequence"/>
</dbReference>
<feature type="compositionally biased region" description="Low complexity" evidence="3">
    <location>
        <begin position="838"/>
        <end position="848"/>
    </location>
</feature>
<feature type="region of interest" description="Disordered" evidence="3">
    <location>
        <begin position="837"/>
        <end position="859"/>
    </location>
</feature>
<comment type="similarity">
    <text evidence="2">Belongs to the CLU family.</text>
</comment>
<dbReference type="EMBL" id="CADEPM010000003">
    <property type="protein sequence ID" value="CAB3402314.1"/>
    <property type="molecule type" value="Genomic_DNA"/>
</dbReference>
<organism evidence="5 6">
    <name type="scientific">Caenorhabditis bovis</name>
    <dbReference type="NCBI Taxonomy" id="2654633"/>
    <lineage>
        <taxon>Eukaryota</taxon>
        <taxon>Metazoa</taxon>
        <taxon>Ecdysozoa</taxon>
        <taxon>Nematoda</taxon>
        <taxon>Chromadorea</taxon>
        <taxon>Rhabditida</taxon>
        <taxon>Rhabditina</taxon>
        <taxon>Rhabditomorpha</taxon>
        <taxon>Rhabditoidea</taxon>
        <taxon>Rhabditidae</taxon>
        <taxon>Peloderinae</taxon>
        <taxon>Caenorhabditis</taxon>
    </lineage>
</organism>